<dbReference type="HOGENOM" id="CLU_687274_0_0_1"/>
<proteinExistence type="predicted"/>
<evidence type="ECO:0000313" key="4">
    <source>
        <dbReference type="EMBL" id="EFI91900.1"/>
    </source>
</evidence>
<reference evidence="4 5" key="1">
    <citation type="journal article" date="2010" name="Nat. Biotechnol.">
        <title>Genome sequence of the model mushroom Schizophyllum commune.</title>
        <authorList>
            <person name="Ohm R.A."/>
            <person name="de Jong J.F."/>
            <person name="Lugones L.G."/>
            <person name="Aerts A."/>
            <person name="Kothe E."/>
            <person name="Stajich J.E."/>
            <person name="de Vries R.P."/>
            <person name="Record E."/>
            <person name="Levasseur A."/>
            <person name="Baker S.E."/>
            <person name="Bartholomew K.A."/>
            <person name="Coutinho P.M."/>
            <person name="Erdmann S."/>
            <person name="Fowler T.J."/>
            <person name="Gathman A.C."/>
            <person name="Lombard V."/>
            <person name="Henrissat B."/>
            <person name="Knabe N."/>
            <person name="Kuees U."/>
            <person name="Lilly W.W."/>
            <person name="Lindquist E."/>
            <person name="Lucas S."/>
            <person name="Magnuson J.K."/>
            <person name="Piumi F."/>
            <person name="Raudaskoski M."/>
            <person name="Salamov A."/>
            <person name="Schmutz J."/>
            <person name="Schwarze F.W.M.R."/>
            <person name="vanKuyk P.A."/>
            <person name="Horton J.S."/>
            <person name="Grigoriev I.V."/>
            <person name="Woesten H.A.B."/>
        </authorList>
    </citation>
    <scope>NUCLEOTIDE SEQUENCE [LARGE SCALE GENOMIC DNA]</scope>
    <source>
        <strain evidence="5">H4-8 / FGSC 9210</strain>
    </source>
</reference>
<dbReference type="KEGG" id="scm:SCHCO_02753512"/>
<organism evidence="5">
    <name type="scientific">Schizophyllum commune (strain H4-8 / FGSC 9210)</name>
    <name type="common">Split gill fungus</name>
    <dbReference type="NCBI Taxonomy" id="578458"/>
    <lineage>
        <taxon>Eukaryota</taxon>
        <taxon>Fungi</taxon>
        <taxon>Dikarya</taxon>
        <taxon>Basidiomycota</taxon>
        <taxon>Agaricomycotina</taxon>
        <taxon>Agaricomycetes</taxon>
        <taxon>Agaricomycetidae</taxon>
        <taxon>Agaricales</taxon>
        <taxon>Schizophyllaceae</taxon>
        <taxon>Schizophyllum</taxon>
    </lineage>
</organism>
<evidence type="ECO:0000256" key="1">
    <source>
        <dbReference type="PROSITE-ProRule" id="PRU00042"/>
    </source>
</evidence>
<dbReference type="PROSITE" id="PS50157">
    <property type="entry name" value="ZINC_FINGER_C2H2_2"/>
    <property type="match status" value="1"/>
</dbReference>
<dbReference type="InParanoid" id="D8QK09"/>
<feature type="domain" description="C2H2-type" evidence="3">
    <location>
        <begin position="322"/>
        <end position="345"/>
    </location>
</feature>
<dbReference type="AlphaFoldDB" id="D8QK09"/>
<evidence type="ECO:0000256" key="2">
    <source>
        <dbReference type="SAM" id="MobiDB-lite"/>
    </source>
</evidence>
<feature type="compositionally biased region" description="Basic residues" evidence="2">
    <location>
        <begin position="192"/>
        <end position="205"/>
    </location>
</feature>
<feature type="compositionally biased region" description="Acidic residues" evidence="2">
    <location>
        <begin position="148"/>
        <end position="187"/>
    </location>
</feature>
<feature type="non-terminal residue" evidence="4">
    <location>
        <position position="401"/>
    </location>
</feature>
<dbReference type="OrthoDB" id="3071580at2759"/>
<keyword evidence="1" id="KW-0863">Zinc-finger</keyword>
<dbReference type="Proteomes" id="UP000007431">
    <property type="component" value="Unassembled WGS sequence"/>
</dbReference>
<sequence length="401" mass="44763">MPVSPASTRHSKDFDLHLSEELYPDYDYPIRSQAIDELPDWALEVNPSLCSDALLNASPASVKRLGDRLMLPEYNLTFGQAGDIIASVADSTSPFGHVKPFSILHDEGLEDDSDDDDVSLDLPRTTVIDKAEYIQAVREEDATPNEDKENDDLEGSDSDDIEEEDNEEDDDASDEYVASEDDEDEDYQPYRPTRRNVSRRGRPPHRAVYLPLSPIKGGENCVVQSGNKRRRRSSSSPSPFDSKRAKASDEGSATHISATKAANRLKKHYKRDRALRKIAQGLPHRELPDGRVQCQVTDCGKLLSKGAWERHAKTHLRGFVAALCLACGRTFTRTDPLCRHLNTNHGQCIEQNLGTDEHAKSCCKPLHEYRSKKAGLEQGRGLDRLSKDELKKAVQCLAALE</sequence>
<keyword evidence="5" id="KW-1185">Reference proteome</keyword>
<feature type="region of interest" description="Disordered" evidence="2">
    <location>
        <begin position="131"/>
        <end position="270"/>
    </location>
</feature>
<feature type="compositionally biased region" description="Basic and acidic residues" evidence="2">
    <location>
        <begin position="131"/>
        <end position="147"/>
    </location>
</feature>
<dbReference type="GeneID" id="9593504"/>
<dbReference type="VEuPathDB" id="FungiDB:SCHCODRAFT_02753512"/>
<evidence type="ECO:0000259" key="3">
    <source>
        <dbReference type="PROSITE" id="PS50157"/>
    </source>
</evidence>
<accession>D8QK09</accession>
<gene>
    <name evidence="4" type="ORF">SCHCODRAFT_114187</name>
</gene>
<keyword evidence="1" id="KW-0862">Zinc</keyword>
<evidence type="ECO:0000313" key="5">
    <source>
        <dbReference type="Proteomes" id="UP000007431"/>
    </source>
</evidence>
<dbReference type="PROSITE" id="PS00028">
    <property type="entry name" value="ZINC_FINGER_C2H2_1"/>
    <property type="match status" value="1"/>
</dbReference>
<keyword evidence="1" id="KW-0479">Metal-binding</keyword>
<dbReference type="EMBL" id="GL377315">
    <property type="protein sequence ID" value="EFI91900.1"/>
    <property type="molecule type" value="Genomic_DNA"/>
</dbReference>
<name>D8QK09_SCHCM</name>
<dbReference type="GO" id="GO:0008270">
    <property type="term" value="F:zinc ion binding"/>
    <property type="evidence" value="ECO:0007669"/>
    <property type="project" value="UniProtKB-KW"/>
</dbReference>
<dbReference type="InterPro" id="IPR013087">
    <property type="entry name" value="Znf_C2H2_type"/>
</dbReference>
<protein>
    <recommendedName>
        <fullName evidence="3">C2H2-type domain-containing protein</fullName>
    </recommendedName>
</protein>